<sequence length="99" mass="10990">ELARGPKVLKLEDVSSRQLAFVLATSLPFIHPSDLVHVGGEAASLCVESWAQEALLEATVLRYKKIKDKHAESDAVQQVSRLHVWLLQPDNRCFGSSPR</sequence>
<organism evidence="1 2">
    <name type="scientific">Symbiodinium necroappetens</name>
    <dbReference type="NCBI Taxonomy" id="1628268"/>
    <lineage>
        <taxon>Eukaryota</taxon>
        <taxon>Sar</taxon>
        <taxon>Alveolata</taxon>
        <taxon>Dinophyceae</taxon>
        <taxon>Suessiales</taxon>
        <taxon>Symbiodiniaceae</taxon>
        <taxon>Symbiodinium</taxon>
    </lineage>
</organism>
<evidence type="ECO:0000313" key="2">
    <source>
        <dbReference type="Proteomes" id="UP000601435"/>
    </source>
</evidence>
<gene>
    <name evidence="1" type="ORF">SNEC2469_LOCUS28969</name>
</gene>
<name>A0A813AVR6_9DINO</name>
<dbReference type="EMBL" id="CAJNJA010064159">
    <property type="protein sequence ID" value="CAE7881661.1"/>
    <property type="molecule type" value="Genomic_DNA"/>
</dbReference>
<protein>
    <submittedName>
        <fullName evidence="1">Uncharacterized protein</fullName>
    </submittedName>
</protein>
<evidence type="ECO:0000313" key="1">
    <source>
        <dbReference type="EMBL" id="CAE7881661.1"/>
    </source>
</evidence>
<proteinExistence type="predicted"/>
<accession>A0A813AVR6</accession>
<feature type="non-terminal residue" evidence="1">
    <location>
        <position position="1"/>
    </location>
</feature>
<dbReference type="AlphaFoldDB" id="A0A813AVR6"/>
<dbReference type="Proteomes" id="UP000601435">
    <property type="component" value="Unassembled WGS sequence"/>
</dbReference>
<reference evidence="1" key="1">
    <citation type="submission" date="2021-02" db="EMBL/GenBank/DDBJ databases">
        <authorList>
            <person name="Dougan E. K."/>
            <person name="Rhodes N."/>
            <person name="Thang M."/>
            <person name="Chan C."/>
        </authorList>
    </citation>
    <scope>NUCLEOTIDE SEQUENCE</scope>
</reference>
<keyword evidence="2" id="KW-1185">Reference proteome</keyword>
<comment type="caution">
    <text evidence="1">The sequence shown here is derived from an EMBL/GenBank/DDBJ whole genome shotgun (WGS) entry which is preliminary data.</text>
</comment>